<dbReference type="InterPro" id="IPR029063">
    <property type="entry name" value="SAM-dependent_MTases_sf"/>
</dbReference>
<feature type="transmembrane region" description="Helical" evidence="4">
    <location>
        <begin position="165"/>
        <end position="195"/>
    </location>
</feature>
<dbReference type="EMBL" id="LJUO01000043">
    <property type="protein sequence ID" value="KPK72046.1"/>
    <property type="molecule type" value="Genomic_DNA"/>
</dbReference>
<proteinExistence type="inferred from homology"/>
<comment type="pathway">
    <text evidence="4">Amine and polyamine biosynthesis; spermidine biosynthesis; spermidine from putrescine: step 1/1.</text>
</comment>
<organism evidence="7 8">
    <name type="scientific">candidate division WOR_3 bacterium SM23_60</name>
    <dbReference type="NCBI Taxonomy" id="1703780"/>
    <lineage>
        <taxon>Bacteria</taxon>
        <taxon>Bacteria division WOR-3</taxon>
    </lineage>
</organism>
<feature type="binding site" evidence="4">
    <location>
        <begin position="327"/>
        <end position="328"/>
    </location>
    <ligand>
        <name>S-methyl-5'-thioadenosine</name>
        <dbReference type="ChEBI" id="CHEBI:17509"/>
    </ligand>
</feature>
<dbReference type="PROSITE" id="PS51006">
    <property type="entry name" value="PABS_2"/>
    <property type="match status" value="1"/>
</dbReference>
<feature type="transmembrane region" description="Helical" evidence="4">
    <location>
        <begin position="35"/>
        <end position="55"/>
    </location>
</feature>
<feature type="transmembrane region" description="Helical" evidence="4">
    <location>
        <begin position="507"/>
        <end position="527"/>
    </location>
</feature>
<keyword evidence="3 4" id="KW-0620">Polyamine biosynthesis</keyword>
<dbReference type="InterPro" id="IPR030374">
    <property type="entry name" value="PABS"/>
</dbReference>
<dbReference type="EC" id="2.5.1.16" evidence="4"/>
<feature type="domain" description="PABS" evidence="6">
    <location>
        <begin position="202"/>
        <end position="431"/>
    </location>
</feature>
<feature type="transmembrane region" description="Helical" evidence="4">
    <location>
        <begin position="137"/>
        <end position="159"/>
    </location>
</feature>
<dbReference type="Proteomes" id="UP000051096">
    <property type="component" value="Unassembled WGS sequence"/>
</dbReference>
<feature type="transmembrane region" description="Helical" evidence="4">
    <location>
        <begin position="625"/>
        <end position="644"/>
    </location>
</feature>
<evidence type="ECO:0000259" key="6">
    <source>
        <dbReference type="PROSITE" id="PS51006"/>
    </source>
</evidence>
<name>A0A0S8GGH4_UNCW3</name>
<accession>A0A0S8GGH4</accession>
<comment type="subunit">
    <text evidence="4">Homodimer or homotetramer.</text>
</comment>
<comment type="similarity">
    <text evidence="1 4">Belongs to the spermidine/spermine synthase family.</text>
</comment>
<keyword evidence="2 4" id="KW-0808">Transferase</keyword>
<dbReference type="Gene3D" id="3.40.50.150">
    <property type="entry name" value="Vaccinia Virus protein VP39"/>
    <property type="match status" value="1"/>
</dbReference>
<dbReference type="Pfam" id="PF01564">
    <property type="entry name" value="Spermine_synth"/>
    <property type="match status" value="1"/>
</dbReference>
<dbReference type="GO" id="GO:0005886">
    <property type="term" value="C:plasma membrane"/>
    <property type="evidence" value="ECO:0007669"/>
    <property type="project" value="UniProtKB-SubCell"/>
</dbReference>
<keyword evidence="4" id="KW-1133">Transmembrane helix</keyword>
<feature type="binding site" evidence="4">
    <location>
        <position position="299"/>
    </location>
    <ligand>
        <name>S-methyl-5'-thioadenosine</name>
        <dbReference type="ChEBI" id="CHEBI:17509"/>
    </ligand>
</feature>
<evidence type="ECO:0000313" key="7">
    <source>
        <dbReference type="EMBL" id="KPK72046.1"/>
    </source>
</evidence>
<dbReference type="SUPFAM" id="SSF103473">
    <property type="entry name" value="MFS general substrate transporter"/>
    <property type="match status" value="1"/>
</dbReference>
<reference evidence="7 8" key="1">
    <citation type="journal article" date="2015" name="Microbiome">
        <title>Genomic resolution of linkages in carbon, nitrogen, and sulfur cycling among widespread estuary sediment bacteria.</title>
        <authorList>
            <person name="Baker B.J."/>
            <person name="Lazar C.S."/>
            <person name="Teske A.P."/>
            <person name="Dick G.J."/>
        </authorList>
    </citation>
    <scope>NUCLEOTIDE SEQUENCE [LARGE SCALE GENOMIC DNA]</scope>
    <source>
        <strain evidence="7">SM23_60</strain>
    </source>
</reference>
<feature type="transmembrane region" description="Helical" evidence="4">
    <location>
        <begin position="102"/>
        <end position="125"/>
    </location>
</feature>
<keyword evidence="4" id="KW-1003">Cell membrane</keyword>
<comment type="caution">
    <text evidence="4">Lacks the conserved Asp active site.</text>
</comment>
<feature type="transmembrane region" description="Helical" evidence="4">
    <location>
        <begin position="534"/>
        <end position="559"/>
    </location>
</feature>
<dbReference type="HAMAP" id="MF_00198">
    <property type="entry name" value="Spermidine_synth"/>
    <property type="match status" value="1"/>
</dbReference>
<evidence type="ECO:0000256" key="2">
    <source>
        <dbReference type="ARBA" id="ARBA00022679"/>
    </source>
</evidence>
<evidence type="ECO:0000313" key="8">
    <source>
        <dbReference type="Proteomes" id="UP000051096"/>
    </source>
</evidence>
<evidence type="ECO:0000256" key="5">
    <source>
        <dbReference type="PROSITE-ProRule" id="PRU00354"/>
    </source>
</evidence>
<protein>
    <recommendedName>
        <fullName evidence="4">Polyamine aminopropyltransferase</fullName>
    </recommendedName>
    <alternativeName>
        <fullName evidence="4">Putrescine aminopropyltransferase</fullName>
        <shortName evidence="4">PAPT</shortName>
    </alternativeName>
    <alternativeName>
        <fullName evidence="4">Spermidine synthase</fullName>
        <shortName evidence="4">SPDS</shortName>
        <shortName evidence="4">SPDSY</shortName>
        <ecNumber evidence="4">2.5.1.16</ecNumber>
    </alternativeName>
</protein>
<keyword evidence="4" id="KW-0812">Transmembrane</keyword>
<evidence type="ECO:0000256" key="1">
    <source>
        <dbReference type="ARBA" id="ARBA00007867"/>
    </source>
</evidence>
<dbReference type="AlphaFoldDB" id="A0A0S8GGH4"/>
<feature type="transmembrane region" description="Helical" evidence="4">
    <location>
        <begin position="7"/>
        <end position="23"/>
    </location>
</feature>
<dbReference type="InterPro" id="IPR001045">
    <property type="entry name" value="Spermi_synthase"/>
</dbReference>
<gene>
    <name evidence="4" type="primary">speE</name>
    <name evidence="7" type="ORF">AMJ87_05800</name>
</gene>
<dbReference type="GO" id="GO:0004766">
    <property type="term" value="F:spermidine synthase activity"/>
    <property type="evidence" value="ECO:0007669"/>
    <property type="project" value="UniProtKB-UniRule"/>
</dbReference>
<keyword evidence="4" id="KW-0472">Membrane</keyword>
<dbReference type="GO" id="GO:0008295">
    <property type="term" value="P:spermidine biosynthetic process"/>
    <property type="evidence" value="ECO:0007669"/>
    <property type="project" value="UniProtKB-UniRule"/>
</dbReference>
<dbReference type="GO" id="GO:0010487">
    <property type="term" value="F:thermospermine synthase activity"/>
    <property type="evidence" value="ECO:0007669"/>
    <property type="project" value="UniProtKB-ARBA"/>
</dbReference>
<feature type="binding site" evidence="4">
    <location>
        <position position="215"/>
    </location>
    <ligand>
        <name>S-methyl-5'-thioadenosine</name>
        <dbReference type="ChEBI" id="CHEBI:17509"/>
    </ligand>
</feature>
<dbReference type="InterPro" id="IPR036259">
    <property type="entry name" value="MFS_trans_sf"/>
</dbReference>
<dbReference type="CDD" id="cd02440">
    <property type="entry name" value="AdoMet_MTases"/>
    <property type="match status" value="1"/>
</dbReference>
<comment type="caution">
    <text evidence="4 5">Lacks conserved residue(s) required for the propagation of feature annotation.</text>
</comment>
<dbReference type="SUPFAM" id="SSF53335">
    <property type="entry name" value="S-adenosyl-L-methionine-dependent methyltransferases"/>
    <property type="match status" value="1"/>
</dbReference>
<comment type="caution">
    <text evidence="7">The sequence shown here is derived from an EMBL/GenBank/DDBJ whole genome shotgun (WGS) entry which is preliminary data.</text>
</comment>
<feature type="transmembrane region" description="Helical" evidence="4">
    <location>
        <begin position="565"/>
        <end position="585"/>
    </location>
</feature>
<evidence type="ECO:0000256" key="3">
    <source>
        <dbReference type="ARBA" id="ARBA00023115"/>
    </source>
</evidence>
<feature type="transmembrane region" description="Helical" evidence="4">
    <location>
        <begin position="597"/>
        <end position="619"/>
    </location>
</feature>
<evidence type="ECO:0000256" key="4">
    <source>
        <dbReference type="HAMAP-Rule" id="MF_00198"/>
    </source>
</evidence>
<sequence length="703" mass="77634">MRRIKWVVFISGLAAVILQTLLIREGLVLFGGYELISGIVLSVWLIWGGLGSLIFTRLKFPMHAQIVYALLLLFLCLSIVFSVAVLRYALPFFSLPFGETIQLGQVVLIILIALCPTCMIIGAMFPAASRIFQPAQVYLLEGIGAFVGGVLVTFILLAILPASGILLAAVSLLSICAFFLFNKPLLIVVSLVLLLPLTRISDIELLLRRPQMPGQQLIGVEESRYNLIAVTETGSQKNVYTNGVYDFTFPDAYTSEEAVHYALLLHTSPETVLLVGGGMSNCITEISKHPTVKKIVYCELDPTLFQVNEAYIGADMSNDKLVTVFGDARYYIKTTPEKFDVIIINLPDPVNGQLNRFYTAEFFAEAHTTLKRGGLFSVRITAPPDIVSPLFAQLLGTVCSTLQTSFSDVIVLPAAKMTFIATDSNIHIDSVVPLLTKRLAERDLKLTYVNDYFFDYNLTSEKMQYLQERIEESPRMVNKDVRPVCYYFTTVLWGGVVTEPIRNFFVALFKIHPLSFLLPLLLIFLFYRRRSIIYVSVFTIGASEIAAEILLIVLFQALYGYVYGWIGAIIACYMLGLACGTLYYLKSPAIRANALRALAYLELLVAVYFGCIIVLSLVMFPGTQIIIPVMIFGGGFFGGLHFPLSVKALKKEKAGYVYSTDLIGSSLGALITAVILVPILGIAYALIIFAVLNLLVGIGLKTL</sequence>
<comment type="function">
    <text evidence="4">Catalyzes the irreversible transfer of a propylamine group from the amino donor S-adenosylmethioninamine (decarboxy-AdoMet) to putrescine (1,4-diaminobutane) to yield spermidine.</text>
</comment>
<feature type="transmembrane region" description="Helical" evidence="4">
    <location>
        <begin position="67"/>
        <end position="90"/>
    </location>
</feature>
<keyword evidence="4" id="KW-0745">Spermidine biosynthesis</keyword>
<comment type="catalytic activity">
    <reaction evidence="4">
        <text>S-adenosyl 3-(methylsulfanyl)propylamine + putrescine = S-methyl-5'-thioadenosine + spermidine + H(+)</text>
        <dbReference type="Rhea" id="RHEA:12721"/>
        <dbReference type="ChEBI" id="CHEBI:15378"/>
        <dbReference type="ChEBI" id="CHEBI:17509"/>
        <dbReference type="ChEBI" id="CHEBI:57443"/>
        <dbReference type="ChEBI" id="CHEBI:57834"/>
        <dbReference type="ChEBI" id="CHEBI:326268"/>
        <dbReference type="EC" id="2.5.1.16"/>
    </reaction>
</comment>
<dbReference type="PANTHER" id="PTHR43317:SF1">
    <property type="entry name" value="THERMOSPERMINE SYNTHASE ACAULIS5"/>
    <property type="match status" value="1"/>
</dbReference>
<comment type="subcellular location">
    <subcellularLocation>
        <location evidence="4">Cell membrane</location>
        <topology evidence="4">Multi-pass membrane protein</topology>
    </subcellularLocation>
</comment>
<dbReference type="UniPathway" id="UPA00248">
    <property type="reaction ID" value="UER00314"/>
</dbReference>
<dbReference type="PANTHER" id="PTHR43317">
    <property type="entry name" value="THERMOSPERMINE SYNTHASE ACAULIS5"/>
    <property type="match status" value="1"/>
</dbReference>